<evidence type="ECO:0000313" key="1">
    <source>
        <dbReference type="EMBL" id="NEX64386.1"/>
    </source>
</evidence>
<dbReference type="Proteomes" id="UP000482155">
    <property type="component" value="Unassembled WGS sequence"/>
</dbReference>
<proteinExistence type="predicted"/>
<keyword evidence="2" id="KW-1185">Reference proteome</keyword>
<dbReference type="AlphaFoldDB" id="A0A6B3SYE3"/>
<dbReference type="EMBL" id="JAAIVB010000079">
    <property type="protein sequence ID" value="NEX64386.1"/>
    <property type="molecule type" value="Genomic_DNA"/>
</dbReference>
<accession>A0A6B3SYE3</accession>
<comment type="caution">
    <text evidence="1">The sequence shown here is derived from an EMBL/GenBank/DDBJ whole genome shotgun (WGS) entry which is preliminary data.</text>
</comment>
<organism evidence="1 2">
    <name type="scientific">Noviherbaspirillum galbum</name>
    <dbReference type="NCBI Taxonomy" id="2709383"/>
    <lineage>
        <taxon>Bacteria</taxon>
        <taxon>Pseudomonadati</taxon>
        <taxon>Pseudomonadota</taxon>
        <taxon>Betaproteobacteria</taxon>
        <taxon>Burkholderiales</taxon>
        <taxon>Oxalobacteraceae</taxon>
        <taxon>Noviherbaspirillum</taxon>
    </lineage>
</organism>
<gene>
    <name evidence="1" type="ORF">G3574_25165</name>
</gene>
<name>A0A6B3SYE3_9BURK</name>
<reference evidence="1 2" key="1">
    <citation type="submission" date="2020-02" db="EMBL/GenBank/DDBJ databases">
        <authorList>
            <person name="Kim M.K."/>
        </authorList>
    </citation>
    <scope>NUCLEOTIDE SEQUENCE [LARGE SCALE GENOMIC DNA]</scope>
    <source>
        <strain evidence="1 2">17J57-3</strain>
    </source>
</reference>
<sequence length="82" mass="8986">MAREYMTVTGMWDRKFFLQTESGKEISVQADEMGPELSGALEQRLAAANLNKDQSAAQPVKLLVESETDEAGNYTSLTVVGM</sequence>
<evidence type="ECO:0000313" key="2">
    <source>
        <dbReference type="Proteomes" id="UP000482155"/>
    </source>
</evidence>
<protein>
    <submittedName>
        <fullName evidence="1">Uncharacterized protein</fullName>
    </submittedName>
</protein>
<dbReference type="RefSeq" id="WP_163968315.1">
    <property type="nucleotide sequence ID" value="NZ_JAAIVB010000079.1"/>
</dbReference>